<comment type="caution">
    <text evidence="1">The sequence shown here is derived from an EMBL/GenBank/DDBJ whole genome shotgun (WGS) entry which is preliminary data.</text>
</comment>
<gene>
    <name evidence="1" type="ORF">RCO7_14327</name>
</gene>
<evidence type="ECO:0000313" key="2">
    <source>
        <dbReference type="Proteomes" id="UP000178129"/>
    </source>
</evidence>
<dbReference type="SUPFAM" id="SSF81383">
    <property type="entry name" value="F-box domain"/>
    <property type="match status" value="1"/>
</dbReference>
<dbReference type="EMBL" id="FJUW01000009">
    <property type="protein sequence ID" value="CZS94800.1"/>
    <property type="molecule type" value="Genomic_DNA"/>
</dbReference>
<evidence type="ECO:0000313" key="1">
    <source>
        <dbReference type="EMBL" id="CZS94800.1"/>
    </source>
</evidence>
<keyword evidence="2" id="KW-1185">Reference proteome</keyword>
<protein>
    <recommendedName>
        <fullName evidence="3">F-box domain-containing protein</fullName>
    </recommendedName>
</protein>
<dbReference type="AlphaFoldDB" id="A0A1E1KA41"/>
<dbReference type="CDD" id="cd09917">
    <property type="entry name" value="F-box_SF"/>
    <property type="match status" value="1"/>
</dbReference>
<evidence type="ECO:0008006" key="3">
    <source>
        <dbReference type="Google" id="ProtNLM"/>
    </source>
</evidence>
<sequence length="183" mass="20712">MVVSLLSGRCLGSDITVRTIDISEQSYDVDAPIVLPDESKAIASKPHLTDLPIEILEHICKSYLDVCSCTCLGLTSKGLFNITKYLHPFQPNLHMRSGRIYRGELVTTITPVCLGHLLTTWMAPMYTFNHAWGKFLLKKAYINDAAEVERKWKMKANWRWIRLSVDAMGACVSYEGRNLLVCF</sequence>
<name>A0A1E1KA41_9HELO</name>
<dbReference type="Proteomes" id="UP000178129">
    <property type="component" value="Unassembled WGS sequence"/>
</dbReference>
<accession>A0A1E1KA41</accession>
<proteinExistence type="predicted"/>
<dbReference type="InterPro" id="IPR036047">
    <property type="entry name" value="F-box-like_dom_sf"/>
</dbReference>
<organism evidence="1 2">
    <name type="scientific">Rhynchosporium graminicola</name>
    <dbReference type="NCBI Taxonomy" id="2792576"/>
    <lineage>
        <taxon>Eukaryota</taxon>
        <taxon>Fungi</taxon>
        <taxon>Dikarya</taxon>
        <taxon>Ascomycota</taxon>
        <taxon>Pezizomycotina</taxon>
        <taxon>Leotiomycetes</taxon>
        <taxon>Helotiales</taxon>
        <taxon>Ploettnerulaceae</taxon>
        <taxon>Rhynchosporium</taxon>
    </lineage>
</organism>
<reference evidence="2" key="1">
    <citation type="submission" date="2016-03" db="EMBL/GenBank/DDBJ databases">
        <authorList>
            <person name="Ploux O."/>
        </authorList>
    </citation>
    <scope>NUCLEOTIDE SEQUENCE [LARGE SCALE GENOMIC DNA]</scope>
    <source>
        <strain evidence="2">UK7</strain>
    </source>
</reference>
<dbReference type="InParanoid" id="A0A1E1KA41"/>